<keyword evidence="8" id="KW-1185">Reference proteome</keyword>
<feature type="transmembrane region" description="Helical" evidence="6">
    <location>
        <begin position="289"/>
        <end position="307"/>
    </location>
</feature>
<evidence type="ECO:0000313" key="8">
    <source>
        <dbReference type="Proteomes" id="UP001055439"/>
    </source>
</evidence>
<evidence type="ECO:0000256" key="6">
    <source>
        <dbReference type="SAM" id="Phobius"/>
    </source>
</evidence>
<feature type="transmembrane region" description="Helical" evidence="6">
    <location>
        <begin position="69"/>
        <end position="96"/>
    </location>
</feature>
<dbReference type="AlphaFoldDB" id="A0A9E7HKR5"/>
<keyword evidence="4 6" id="KW-1133">Transmembrane helix</keyword>
<evidence type="ECO:0000313" key="7">
    <source>
        <dbReference type="EMBL" id="URE31722.1"/>
    </source>
</evidence>
<evidence type="ECO:0000256" key="3">
    <source>
        <dbReference type="ARBA" id="ARBA00022692"/>
    </source>
</evidence>
<dbReference type="Proteomes" id="UP001055439">
    <property type="component" value="Chromosome 8"/>
</dbReference>
<keyword evidence="3 6" id="KW-0812">Transmembrane</keyword>
<reference evidence="7" key="1">
    <citation type="submission" date="2022-05" db="EMBL/GenBank/DDBJ databases">
        <title>The Musa troglodytarum L. genome provides insights into the mechanism of non-climacteric behaviour and enrichment of carotenoids.</title>
        <authorList>
            <person name="Wang J."/>
        </authorList>
    </citation>
    <scope>NUCLEOTIDE SEQUENCE</scope>
    <source>
        <tissue evidence="7">Leaf</tissue>
    </source>
</reference>
<name>A0A9E7HKR5_9LILI</name>
<dbReference type="GO" id="GO:0009734">
    <property type="term" value="P:auxin-activated signaling pathway"/>
    <property type="evidence" value="ECO:0007669"/>
    <property type="project" value="InterPro"/>
</dbReference>
<protein>
    <submittedName>
        <fullName evidence="7">Tetraspanin family</fullName>
    </submittedName>
</protein>
<comment type="similarity">
    <text evidence="2">Belongs to the tetraspanin (TM4SF) family.</text>
</comment>
<feature type="transmembrane region" description="Helical" evidence="6">
    <location>
        <begin position="12"/>
        <end position="31"/>
    </location>
</feature>
<dbReference type="PANTHER" id="PTHR32191">
    <property type="entry name" value="TETRASPANIN-8-RELATED"/>
    <property type="match status" value="1"/>
</dbReference>
<gene>
    <name evidence="7" type="ORF">MUK42_26341</name>
</gene>
<dbReference type="InterPro" id="IPR044991">
    <property type="entry name" value="TET_plant"/>
</dbReference>
<comment type="subcellular location">
    <subcellularLocation>
        <location evidence="1">Membrane</location>
        <topology evidence="1">Multi-pass membrane protein</topology>
    </subcellularLocation>
</comment>
<dbReference type="InterPro" id="IPR018499">
    <property type="entry name" value="Tetraspanin/Peripherin"/>
</dbReference>
<proteinExistence type="inferred from homology"/>
<keyword evidence="5 6" id="KW-0472">Membrane</keyword>
<dbReference type="Pfam" id="PF00335">
    <property type="entry name" value="Tetraspanin"/>
    <property type="match status" value="1"/>
</dbReference>
<dbReference type="GO" id="GO:0016020">
    <property type="term" value="C:membrane"/>
    <property type="evidence" value="ECO:0007669"/>
    <property type="project" value="UniProtKB-SubCell"/>
</dbReference>
<organism evidence="7 8">
    <name type="scientific">Musa troglodytarum</name>
    <name type="common">fe'i banana</name>
    <dbReference type="NCBI Taxonomy" id="320322"/>
    <lineage>
        <taxon>Eukaryota</taxon>
        <taxon>Viridiplantae</taxon>
        <taxon>Streptophyta</taxon>
        <taxon>Embryophyta</taxon>
        <taxon>Tracheophyta</taxon>
        <taxon>Spermatophyta</taxon>
        <taxon>Magnoliopsida</taxon>
        <taxon>Liliopsida</taxon>
        <taxon>Zingiberales</taxon>
        <taxon>Musaceae</taxon>
        <taxon>Musa</taxon>
    </lineage>
</organism>
<evidence type="ECO:0000256" key="5">
    <source>
        <dbReference type="ARBA" id="ARBA00023136"/>
    </source>
</evidence>
<feature type="transmembrane region" description="Helical" evidence="6">
    <location>
        <begin position="43"/>
        <end position="63"/>
    </location>
</feature>
<evidence type="ECO:0000256" key="1">
    <source>
        <dbReference type="ARBA" id="ARBA00004141"/>
    </source>
</evidence>
<accession>A0A9E7HKR5</accession>
<dbReference type="EMBL" id="CP097510">
    <property type="protein sequence ID" value="URE31722.1"/>
    <property type="molecule type" value="Genomic_DNA"/>
</dbReference>
<dbReference type="OrthoDB" id="620353at2759"/>
<sequence>MYRFSNTVIGYLNLLTLLASIPIIGGGLWLARSSATCESLLQTPLLVLGFVVLLVSLAGFAGACFNVAWALWLYLLVMLFLIAALLSLTAFGFAVAGGTGGGVEVPGRVYHEYHLDDYSRWLRRRITDPRYWRAVLACVVGSKTCAKIALWTPLDYIQRDLSPIQVTSYPVTTNILSTTSITTPSGLGVGSPSMIPGPMACIVGSKIALRMPLTSEETSPSISYPITTKHILSGCCKPPTSCTYTAGIAVAAQDEDCYRWNNAADILCYDCDSCKAGVLEQVRRDWHKLTILNAVVLVFLIAVYTVGCCAFRNARRAELGYPYPPNRMPKAHPLWDDFWWRPRDRRAQLYR</sequence>
<evidence type="ECO:0000256" key="2">
    <source>
        <dbReference type="ARBA" id="ARBA00006840"/>
    </source>
</evidence>
<evidence type="ECO:0000256" key="4">
    <source>
        <dbReference type="ARBA" id="ARBA00022989"/>
    </source>
</evidence>